<sequence>MKVNNNELGYRVYDHNDERIFPRPGFGFGAPFLTGLAAGALLPPPYGYPYPPYPPPYPPYPPYPYPPYPYYK</sequence>
<reference evidence="1" key="1">
    <citation type="submission" date="2019-11" db="EMBL/GenBank/DDBJ databases">
        <authorList>
            <person name="Li J."/>
        </authorList>
    </citation>
    <scope>NUCLEOTIDE SEQUENCE</scope>
    <source>
        <strain evidence="1">B6B</strain>
    </source>
</reference>
<evidence type="ECO:0000313" key="1">
    <source>
        <dbReference type="EMBL" id="MRH43243.1"/>
    </source>
</evidence>
<comment type="caution">
    <text evidence="1">The sequence shown here is derived from an EMBL/GenBank/DDBJ whole genome shotgun (WGS) entry which is preliminary data.</text>
</comment>
<dbReference type="Proteomes" id="UP000799092">
    <property type="component" value="Unassembled WGS sequence"/>
</dbReference>
<protein>
    <recommendedName>
        <fullName evidence="3">Spore coat protein</fullName>
    </recommendedName>
</protein>
<organism evidence="1 2">
    <name type="scientific">Aquibacillus halophilus</name>
    <dbReference type="NCBI Taxonomy" id="930132"/>
    <lineage>
        <taxon>Bacteria</taxon>
        <taxon>Bacillati</taxon>
        <taxon>Bacillota</taxon>
        <taxon>Bacilli</taxon>
        <taxon>Bacillales</taxon>
        <taxon>Bacillaceae</taxon>
        <taxon>Aquibacillus</taxon>
    </lineage>
</organism>
<dbReference type="AlphaFoldDB" id="A0A6A8DC30"/>
<keyword evidence="2" id="KW-1185">Reference proteome</keyword>
<dbReference type="EMBL" id="WJNG01000008">
    <property type="protein sequence ID" value="MRH43243.1"/>
    <property type="molecule type" value="Genomic_DNA"/>
</dbReference>
<gene>
    <name evidence="1" type="ORF">GH741_11185</name>
</gene>
<evidence type="ECO:0000313" key="2">
    <source>
        <dbReference type="Proteomes" id="UP000799092"/>
    </source>
</evidence>
<name>A0A6A8DC30_9BACI</name>
<proteinExistence type="predicted"/>
<accession>A0A6A8DC30</accession>
<evidence type="ECO:0008006" key="3">
    <source>
        <dbReference type="Google" id="ProtNLM"/>
    </source>
</evidence>